<keyword evidence="2" id="KW-0813">Transport</keyword>
<dbReference type="InterPro" id="IPR001041">
    <property type="entry name" value="2Fe-2S_ferredoxin-type"/>
</dbReference>
<dbReference type="PANTHER" id="PTHR43112">
    <property type="entry name" value="FERREDOXIN"/>
    <property type="match status" value="1"/>
</dbReference>
<evidence type="ECO:0000259" key="9">
    <source>
        <dbReference type="PROSITE" id="PS51085"/>
    </source>
</evidence>
<accession>A0A1H8RX21</accession>
<evidence type="ECO:0000256" key="3">
    <source>
        <dbReference type="ARBA" id="ARBA00022714"/>
    </source>
</evidence>
<evidence type="ECO:0000313" key="10">
    <source>
        <dbReference type="EMBL" id="SEO70473.1"/>
    </source>
</evidence>
<keyword evidence="4" id="KW-0479">Metal-binding</keyword>
<dbReference type="EMBL" id="FODV01000004">
    <property type="protein sequence ID" value="SEO70473.1"/>
    <property type="molecule type" value="Genomic_DNA"/>
</dbReference>
<dbReference type="Pfam" id="PF00111">
    <property type="entry name" value="Fer2"/>
    <property type="match status" value="1"/>
</dbReference>
<organism evidence="10 11">
    <name type="scientific">Halogranum amylolyticum</name>
    <dbReference type="NCBI Taxonomy" id="660520"/>
    <lineage>
        <taxon>Archaea</taxon>
        <taxon>Methanobacteriati</taxon>
        <taxon>Methanobacteriota</taxon>
        <taxon>Stenosarchaea group</taxon>
        <taxon>Halobacteria</taxon>
        <taxon>Halobacteriales</taxon>
        <taxon>Haloferacaceae</taxon>
    </lineage>
</organism>
<sequence length="103" mass="11191">MDVRLRWRDGEETVVAATADQSILEAAERADVAVPFGCRTGACATCAGRVESGEVVHRRPPRALKRRHLDSGYVLCCIAEPRTDCAVVVGKDVAAELVSNPWR</sequence>
<evidence type="ECO:0000256" key="5">
    <source>
        <dbReference type="ARBA" id="ARBA00022982"/>
    </source>
</evidence>
<keyword evidence="5" id="KW-0249">Electron transport</keyword>
<dbReference type="Gene3D" id="3.10.20.30">
    <property type="match status" value="1"/>
</dbReference>
<evidence type="ECO:0000256" key="1">
    <source>
        <dbReference type="ARBA" id="ARBA00007874"/>
    </source>
</evidence>
<comment type="cofactor">
    <cofactor evidence="8">
        <name>[2Fe-2S] cluster</name>
        <dbReference type="ChEBI" id="CHEBI:190135"/>
    </cofactor>
</comment>
<dbReference type="PROSITE" id="PS51085">
    <property type="entry name" value="2FE2S_FER_2"/>
    <property type="match status" value="1"/>
</dbReference>
<dbReference type="InterPro" id="IPR036010">
    <property type="entry name" value="2Fe-2S_ferredoxin-like_sf"/>
</dbReference>
<evidence type="ECO:0000256" key="2">
    <source>
        <dbReference type="ARBA" id="ARBA00022448"/>
    </source>
</evidence>
<reference evidence="11" key="1">
    <citation type="submission" date="2016-10" db="EMBL/GenBank/DDBJ databases">
        <authorList>
            <person name="Varghese N."/>
            <person name="Submissions S."/>
        </authorList>
    </citation>
    <scope>NUCLEOTIDE SEQUENCE [LARGE SCALE GENOMIC DNA]</scope>
    <source>
        <strain evidence="11">CGMCC 1.10121</strain>
    </source>
</reference>
<evidence type="ECO:0000313" key="11">
    <source>
        <dbReference type="Proteomes" id="UP000199126"/>
    </source>
</evidence>
<name>A0A1H8RX21_9EURY</name>
<dbReference type="PANTHER" id="PTHR43112:SF3">
    <property type="entry name" value="FERREDOXIN-2, CHLOROPLASTIC"/>
    <property type="match status" value="1"/>
</dbReference>
<dbReference type="CDD" id="cd00207">
    <property type="entry name" value="fer2"/>
    <property type="match status" value="1"/>
</dbReference>
<dbReference type="OrthoDB" id="235534at2157"/>
<dbReference type="Proteomes" id="UP000199126">
    <property type="component" value="Unassembled WGS sequence"/>
</dbReference>
<keyword evidence="3" id="KW-0001">2Fe-2S</keyword>
<keyword evidence="7" id="KW-0411">Iron-sulfur</keyword>
<evidence type="ECO:0000256" key="4">
    <source>
        <dbReference type="ARBA" id="ARBA00022723"/>
    </source>
</evidence>
<dbReference type="InterPro" id="IPR012675">
    <property type="entry name" value="Beta-grasp_dom_sf"/>
</dbReference>
<dbReference type="GO" id="GO:0051537">
    <property type="term" value="F:2 iron, 2 sulfur cluster binding"/>
    <property type="evidence" value="ECO:0007669"/>
    <property type="project" value="UniProtKB-KW"/>
</dbReference>
<protein>
    <submittedName>
        <fullName evidence="10">Ferredoxin</fullName>
    </submittedName>
</protein>
<dbReference type="AlphaFoldDB" id="A0A1H8RX21"/>
<gene>
    <name evidence="10" type="ORF">SAMN04487948_104270</name>
</gene>
<evidence type="ECO:0000256" key="6">
    <source>
        <dbReference type="ARBA" id="ARBA00023004"/>
    </source>
</evidence>
<evidence type="ECO:0000256" key="8">
    <source>
        <dbReference type="ARBA" id="ARBA00034078"/>
    </source>
</evidence>
<dbReference type="GO" id="GO:0046872">
    <property type="term" value="F:metal ion binding"/>
    <property type="evidence" value="ECO:0007669"/>
    <property type="project" value="UniProtKB-KW"/>
</dbReference>
<feature type="domain" description="2Fe-2S ferredoxin-type" evidence="9">
    <location>
        <begin position="1"/>
        <end position="93"/>
    </location>
</feature>
<keyword evidence="11" id="KW-1185">Reference proteome</keyword>
<evidence type="ECO:0000256" key="7">
    <source>
        <dbReference type="ARBA" id="ARBA00023014"/>
    </source>
</evidence>
<comment type="similarity">
    <text evidence="1">Belongs to the 2Fe2S plant-type ferredoxin family.</text>
</comment>
<dbReference type="InterPro" id="IPR006058">
    <property type="entry name" value="2Fe2S_fd_BS"/>
</dbReference>
<dbReference type="RefSeq" id="WP_089823543.1">
    <property type="nucleotide sequence ID" value="NZ_FODV01000004.1"/>
</dbReference>
<keyword evidence="6" id="KW-0408">Iron</keyword>
<proteinExistence type="inferred from homology"/>
<dbReference type="PROSITE" id="PS00197">
    <property type="entry name" value="2FE2S_FER_1"/>
    <property type="match status" value="1"/>
</dbReference>
<dbReference type="SUPFAM" id="SSF54292">
    <property type="entry name" value="2Fe-2S ferredoxin-like"/>
    <property type="match status" value="1"/>
</dbReference>